<dbReference type="InterPro" id="IPR003779">
    <property type="entry name" value="CMD-like"/>
</dbReference>
<evidence type="ECO:0000259" key="1">
    <source>
        <dbReference type="Pfam" id="PF02627"/>
    </source>
</evidence>
<dbReference type="Proteomes" id="UP000613011">
    <property type="component" value="Unassembled WGS sequence"/>
</dbReference>
<dbReference type="AlphaFoldDB" id="A0A936ZKX9"/>
<dbReference type="RefSeq" id="WP_201682242.1">
    <property type="nucleotide sequence ID" value="NZ_JAEQNA010000001.1"/>
</dbReference>
<dbReference type="SUPFAM" id="SSF69118">
    <property type="entry name" value="AhpD-like"/>
    <property type="match status" value="1"/>
</dbReference>
<sequence length="133" mass="14911">MSEDKEQRFQAYVENAKKERGYLPASMVYAARHDIDFIEAYDRIYATTLNDGQEFPAKYRELVCAGVLAFRGFDAAVLEHVRRAIRLGATRREVLDAFESTLIPGGWPTVSAGLRALLKIEEEEQAQQGKGAA</sequence>
<protein>
    <submittedName>
        <fullName evidence="2">Carboxymuconolactone decarboxylase family protein</fullName>
    </submittedName>
</protein>
<proteinExistence type="predicted"/>
<evidence type="ECO:0000313" key="2">
    <source>
        <dbReference type="EMBL" id="MBL0419193.1"/>
    </source>
</evidence>
<dbReference type="Gene3D" id="1.20.1290.10">
    <property type="entry name" value="AhpD-like"/>
    <property type="match status" value="1"/>
</dbReference>
<dbReference type="Pfam" id="PF02627">
    <property type="entry name" value="CMD"/>
    <property type="match status" value="1"/>
</dbReference>
<accession>A0A936ZKX9</accession>
<dbReference type="GO" id="GO:0051920">
    <property type="term" value="F:peroxiredoxin activity"/>
    <property type="evidence" value="ECO:0007669"/>
    <property type="project" value="InterPro"/>
</dbReference>
<reference evidence="2" key="1">
    <citation type="submission" date="2021-01" db="EMBL/GenBank/DDBJ databases">
        <title>Ramlibacter sp. strain AW1 16S ribosomal RNA gene Genome sequencing and assembly.</title>
        <authorList>
            <person name="Kang M."/>
        </authorList>
    </citation>
    <scope>NUCLEOTIDE SEQUENCE</scope>
    <source>
        <strain evidence="2">AW1</strain>
    </source>
</reference>
<keyword evidence="3" id="KW-1185">Reference proteome</keyword>
<name>A0A936ZKX9_9BURK</name>
<organism evidence="2 3">
    <name type="scientific">Ramlibacter aurantiacus</name>
    <dbReference type="NCBI Taxonomy" id="2801330"/>
    <lineage>
        <taxon>Bacteria</taxon>
        <taxon>Pseudomonadati</taxon>
        <taxon>Pseudomonadota</taxon>
        <taxon>Betaproteobacteria</taxon>
        <taxon>Burkholderiales</taxon>
        <taxon>Comamonadaceae</taxon>
        <taxon>Ramlibacter</taxon>
    </lineage>
</organism>
<dbReference type="EMBL" id="JAEQNA010000001">
    <property type="protein sequence ID" value="MBL0419193.1"/>
    <property type="molecule type" value="Genomic_DNA"/>
</dbReference>
<comment type="caution">
    <text evidence="2">The sequence shown here is derived from an EMBL/GenBank/DDBJ whole genome shotgun (WGS) entry which is preliminary data.</text>
</comment>
<evidence type="ECO:0000313" key="3">
    <source>
        <dbReference type="Proteomes" id="UP000613011"/>
    </source>
</evidence>
<dbReference type="InterPro" id="IPR029032">
    <property type="entry name" value="AhpD-like"/>
</dbReference>
<gene>
    <name evidence="2" type="ORF">JI739_02425</name>
</gene>
<feature type="domain" description="Carboxymuconolactone decarboxylase-like" evidence="1">
    <location>
        <begin position="39"/>
        <end position="117"/>
    </location>
</feature>